<feature type="binding site" evidence="12">
    <location>
        <position position="108"/>
    </location>
    <ligand>
        <name>GTP</name>
        <dbReference type="ChEBI" id="CHEBI:37565"/>
    </ligand>
</feature>
<dbReference type="GO" id="GO:0005525">
    <property type="term" value="F:GTP binding"/>
    <property type="evidence" value="ECO:0007669"/>
    <property type="project" value="UniProtKB-UniRule"/>
</dbReference>
<dbReference type="UniPathway" id="UPA00344"/>
<gene>
    <name evidence="12 14" type="primary">moaA</name>
    <name evidence="14" type="ORF">GJ654_10530</name>
</gene>
<dbReference type="GO" id="GO:0046872">
    <property type="term" value="F:metal ion binding"/>
    <property type="evidence" value="ECO:0007669"/>
    <property type="project" value="UniProtKB-KW"/>
</dbReference>
<dbReference type="AlphaFoldDB" id="A0A6N8DLN1"/>
<keyword evidence="8 12" id="KW-0342">GTP-binding</keyword>
<comment type="pathway">
    <text evidence="12">Cofactor biosynthesis; molybdopterin biosynthesis.</text>
</comment>
<comment type="subunit">
    <text evidence="12">Monomer and homodimer.</text>
</comment>
<evidence type="ECO:0000313" key="14">
    <source>
        <dbReference type="EMBL" id="MTV31430.1"/>
    </source>
</evidence>
<dbReference type="GO" id="GO:0061799">
    <property type="term" value="F:cyclic pyranopterin monophosphate synthase activity"/>
    <property type="evidence" value="ECO:0007669"/>
    <property type="project" value="TreeGrafter"/>
</dbReference>
<protein>
    <recommendedName>
        <fullName evidence="1 12">GTP 3',8-cyclase</fullName>
        <ecNumber evidence="1 12">4.1.99.22</ecNumber>
    </recommendedName>
    <alternativeName>
        <fullName evidence="12">Molybdenum cofactor biosynthesis protein A</fullName>
    </alternativeName>
</protein>
<dbReference type="Gene3D" id="3.20.20.70">
    <property type="entry name" value="Aldolase class I"/>
    <property type="match status" value="1"/>
</dbReference>
<evidence type="ECO:0000256" key="7">
    <source>
        <dbReference type="ARBA" id="ARBA00023014"/>
    </source>
</evidence>
<dbReference type="InterPro" id="IPR000385">
    <property type="entry name" value="MoaA_NifB_PqqE_Fe-S-bd_CS"/>
</dbReference>
<dbReference type="PANTHER" id="PTHR22960">
    <property type="entry name" value="MOLYBDOPTERIN COFACTOR SYNTHESIS PROTEIN A"/>
    <property type="match status" value="1"/>
</dbReference>
<feature type="binding site" evidence="12">
    <location>
        <position position="78"/>
    </location>
    <ligand>
        <name>S-adenosyl-L-methionine</name>
        <dbReference type="ChEBI" id="CHEBI:59789"/>
    </ligand>
</feature>
<dbReference type="PROSITE" id="PS01305">
    <property type="entry name" value="MOAA_NIFB_PQQE"/>
    <property type="match status" value="1"/>
</dbReference>
<dbReference type="InterPro" id="IPR050105">
    <property type="entry name" value="MoCo_biosynth_MoaA/MoaC"/>
</dbReference>
<dbReference type="SFLD" id="SFLDS00029">
    <property type="entry name" value="Radical_SAM"/>
    <property type="match status" value="1"/>
</dbReference>
<dbReference type="EMBL" id="WNKS01000007">
    <property type="protein sequence ID" value="MTV31430.1"/>
    <property type="molecule type" value="Genomic_DNA"/>
</dbReference>
<evidence type="ECO:0000256" key="5">
    <source>
        <dbReference type="ARBA" id="ARBA00022741"/>
    </source>
</evidence>
<evidence type="ECO:0000256" key="3">
    <source>
        <dbReference type="ARBA" id="ARBA00022691"/>
    </source>
</evidence>
<feature type="binding site" evidence="12">
    <location>
        <begin position="270"/>
        <end position="272"/>
    </location>
    <ligand>
        <name>GTP</name>
        <dbReference type="ChEBI" id="CHEBI:37565"/>
    </ligand>
</feature>
<dbReference type="NCBIfam" id="TIGR02666">
    <property type="entry name" value="moaA"/>
    <property type="match status" value="1"/>
</dbReference>
<feature type="binding site" evidence="12">
    <location>
        <position position="168"/>
    </location>
    <ligand>
        <name>GTP</name>
        <dbReference type="ChEBI" id="CHEBI:37565"/>
    </ligand>
</feature>
<dbReference type="Proteomes" id="UP000439113">
    <property type="component" value="Unassembled WGS sequence"/>
</dbReference>
<proteinExistence type="inferred from homology"/>
<feature type="binding site" evidence="12">
    <location>
        <position position="132"/>
    </location>
    <ligand>
        <name>S-adenosyl-L-methionine</name>
        <dbReference type="ChEBI" id="CHEBI:59789"/>
    </ligand>
</feature>
<dbReference type="SFLD" id="SFLDG01386">
    <property type="entry name" value="main_SPASM_domain-containing"/>
    <property type="match status" value="1"/>
</dbReference>
<feature type="binding site" evidence="12">
    <location>
        <position position="202"/>
    </location>
    <ligand>
        <name>S-adenosyl-L-methionine</name>
        <dbReference type="ChEBI" id="CHEBI:59789"/>
    </ligand>
</feature>
<dbReference type="CDD" id="cd21117">
    <property type="entry name" value="Twitch_MoaA"/>
    <property type="match status" value="1"/>
</dbReference>
<evidence type="ECO:0000256" key="8">
    <source>
        <dbReference type="ARBA" id="ARBA00023134"/>
    </source>
</evidence>
<comment type="function">
    <text evidence="12">Catalyzes the cyclization of GTP to (8S)-3',8-cyclo-7,8-dihydroguanosine 5'-triphosphate.</text>
</comment>
<feature type="binding site" evidence="12">
    <location>
        <position position="36"/>
    </location>
    <ligand>
        <name>[4Fe-4S] cluster</name>
        <dbReference type="ChEBI" id="CHEBI:49883"/>
        <label>1</label>
        <note>4Fe-4S-S-AdoMet</note>
    </ligand>
</feature>
<sequence length="341" mass="37448">MGLNHASLNTRPLIDGFARRVDYIRVSVTDRCDFRCQYCMSEHVNFLPKADLLSLEELERLCGVFVARGVRKIRLTGGEPLVRRGVMNLVRGLSRHVESGALRELTLTTNGSQLDRFAAELAACGVKRINVSLDTLDAEKFRAITRWGALPRVLAGIDAAQAAGLRIKINCVALKGINEDEFIPLVEWAHGRGMDLTFIEAMPLGEDAAGNIEHFVSLGEVAGRLSEKFSLKPSAHSSGGPARYFEMAETGRRIGFITPLSHNFCETCNRVRVTCTGELYTCLGQEDRTDLRAPLRASADDRLLNAAIDRALAAKKRGHEFAAQAFGDQTPHQRPMSLTGG</sequence>
<dbReference type="Pfam" id="PF06463">
    <property type="entry name" value="Mob_synth_C"/>
    <property type="match status" value="1"/>
</dbReference>
<dbReference type="SUPFAM" id="SSF102114">
    <property type="entry name" value="Radical SAM enzymes"/>
    <property type="match status" value="1"/>
</dbReference>
<feature type="binding site" evidence="12">
    <location>
        <position position="268"/>
    </location>
    <ligand>
        <name>[4Fe-4S] cluster</name>
        <dbReference type="ChEBI" id="CHEBI:49883"/>
        <label>2</label>
        <note>4Fe-4S-substrate</note>
    </ligand>
</feature>
<accession>A0A6N8DLN1</accession>
<keyword evidence="6 12" id="KW-0408">Iron</keyword>
<dbReference type="SMART" id="SM00729">
    <property type="entry name" value="Elp3"/>
    <property type="match status" value="1"/>
</dbReference>
<dbReference type="InterPro" id="IPR040064">
    <property type="entry name" value="MoaA-like"/>
</dbReference>
<dbReference type="GO" id="GO:1904047">
    <property type="term" value="F:S-adenosyl-L-methionine binding"/>
    <property type="evidence" value="ECO:0007669"/>
    <property type="project" value="UniProtKB-UniRule"/>
</dbReference>
<feature type="binding site" evidence="12">
    <location>
        <position position="282"/>
    </location>
    <ligand>
        <name>[4Fe-4S] cluster</name>
        <dbReference type="ChEBI" id="CHEBI:49883"/>
        <label>2</label>
        <note>4Fe-4S-substrate</note>
    </ligand>
</feature>
<keyword evidence="5 12" id="KW-0547">Nucleotide-binding</keyword>
<dbReference type="HAMAP" id="MF_01225_B">
    <property type="entry name" value="MoaA_B"/>
    <property type="match status" value="1"/>
</dbReference>
<comment type="cofactor">
    <cofactor evidence="12">
        <name>[4Fe-4S] cluster</name>
        <dbReference type="ChEBI" id="CHEBI:49883"/>
    </cofactor>
    <text evidence="12">Binds 2 [4Fe-4S] clusters. Binds 1 [4Fe-4S] cluster coordinated with 3 cysteines and an exchangeable S-adenosyl-L-methionine and 1 [4Fe-4S] cluster coordinated with 3 cysteines and the GTP-derived substrate.</text>
</comment>
<feature type="binding site" evidence="12">
    <location>
        <position position="38"/>
    </location>
    <ligand>
        <name>S-adenosyl-L-methionine</name>
        <dbReference type="ChEBI" id="CHEBI:59789"/>
    </ligand>
</feature>
<keyword evidence="4 12" id="KW-0479">Metal-binding</keyword>
<dbReference type="SFLD" id="SFLDG01383">
    <property type="entry name" value="cyclic_pyranopterin_phosphate"/>
    <property type="match status" value="1"/>
</dbReference>
<keyword evidence="9 12" id="KW-0501">Molybdenum cofactor biosynthesis</keyword>
<comment type="similarity">
    <text evidence="12">Belongs to the radical SAM superfamily. MoaA family.</text>
</comment>
<comment type="caution">
    <text evidence="14">The sequence shown here is derived from an EMBL/GenBank/DDBJ whole genome shotgun (WGS) entry which is preliminary data.</text>
</comment>
<name>A0A6N8DLN1_RHOAC</name>
<evidence type="ECO:0000256" key="11">
    <source>
        <dbReference type="ARBA" id="ARBA00048697"/>
    </source>
</evidence>
<evidence type="ECO:0000256" key="12">
    <source>
        <dbReference type="HAMAP-Rule" id="MF_01225"/>
    </source>
</evidence>
<keyword evidence="2 12" id="KW-0004">4Fe-4S</keyword>
<keyword evidence="3 12" id="KW-0949">S-adenosyl-L-methionine</keyword>
<dbReference type="EC" id="4.1.99.22" evidence="1 12"/>
<dbReference type="SFLD" id="SFLDG01067">
    <property type="entry name" value="SPASM/twitch_domain_containing"/>
    <property type="match status" value="1"/>
</dbReference>
<evidence type="ECO:0000256" key="9">
    <source>
        <dbReference type="ARBA" id="ARBA00023150"/>
    </source>
</evidence>
<dbReference type="Pfam" id="PF04055">
    <property type="entry name" value="Radical_SAM"/>
    <property type="match status" value="1"/>
</dbReference>
<dbReference type="PROSITE" id="PS51918">
    <property type="entry name" value="RADICAL_SAM"/>
    <property type="match status" value="1"/>
</dbReference>
<feature type="binding site" evidence="12">
    <location>
        <position position="39"/>
    </location>
    <ligand>
        <name>[4Fe-4S] cluster</name>
        <dbReference type="ChEBI" id="CHEBI:49883"/>
        <label>1</label>
        <note>4Fe-4S-S-AdoMet</note>
    </ligand>
</feature>
<keyword evidence="7 12" id="KW-0411">Iron-sulfur</keyword>
<evidence type="ECO:0000313" key="15">
    <source>
        <dbReference type="Proteomes" id="UP000439113"/>
    </source>
</evidence>
<dbReference type="PANTHER" id="PTHR22960:SF0">
    <property type="entry name" value="MOLYBDENUM COFACTOR BIOSYNTHESIS PROTEIN 1"/>
    <property type="match status" value="1"/>
</dbReference>
<dbReference type="OrthoDB" id="9763993at2"/>
<dbReference type="InterPro" id="IPR010505">
    <property type="entry name" value="MoaA_twitch"/>
</dbReference>
<evidence type="ECO:0000256" key="6">
    <source>
        <dbReference type="ARBA" id="ARBA00023004"/>
    </source>
</evidence>
<feature type="domain" description="Radical SAM core" evidence="13">
    <location>
        <begin position="16"/>
        <end position="257"/>
    </location>
</feature>
<feature type="binding site" evidence="12">
    <location>
        <position position="265"/>
    </location>
    <ligand>
        <name>[4Fe-4S] cluster</name>
        <dbReference type="ChEBI" id="CHEBI:49883"/>
        <label>2</label>
        <note>4Fe-4S-substrate</note>
    </ligand>
</feature>
<feature type="binding site" evidence="12">
    <location>
        <position position="25"/>
    </location>
    <ligand>
        <name>GTP</name>
        <dbReference type="ChEBI" id="CHEBI:37565"/>
    </ligand>
</feature>
<dbReference type="GO" id="GO:0006777">
    <property type="term" value="P:Mo-molybdopterin cofactor biosynthetic process"/>
    <property type="evidence" value="ECO:0007669"/>
    <property type="project" value="UniProtKB-UniRule"/>
</dbReference>
<comment type="catalytic activity">
    <reaction evidence="11 12">
        <text>GTP + AH2 + S-adenosyl-L-methionine = (8S)-3',8-cyclo-7,8-dihydroguanosine 5'-triphosphate + 5'-deoxyadenosine + L-methionine + A + H(+)</text>
        <dbReference type="Rhea" id="RHEA:49576"/>
        <dbReference type="ChEBI" id="CHEBI:13193"/>
        <dbReference type="ChEBI" id="CHEBI:15378"/>
        <dbReference type="ChEBI" id="CHEBI:17319"/>
        <dbReference type="ChEBI" id="CHEBI:17499"/>
        <dbReference type="ChEBI" id="CHEBI:37565"/>
        <dbReference type="ChEBI" id="CHEBI:57844"/>
        <dbReference type="ChEBI" id="CHEBI:59789"/>
        <dbReference type="ChEBI" id="CHEBI:131766"/>
        <dbReference type="EC" id="4.1.99.22"/>
    </reaction>
</comment>
<evidence type="ECO:0000256" key="10">
    <source>
        <dbReference type="ARBA" id="ARBA00023239"/>
    </source>
</evidence>
<feature type="binding site" evidence="12">
    <location>
        <position position="74"/>
    </location>
    <ligand>
        <name>GTP</name>
        <dbReference type="ChEBI" id="CHEBI:37565"/>
    </ligand>
</feature>
<organism evidence="14 15">
    <name type="scientific">Rhodoblastus acidophilus</name>
    <name type="common">Rhodopseudomonas acidophila</name>
    <dbReference type="NCBI Taxonomy" id="1074"/>
    <lineage>
        <taxon>Bacteria</taxon>
        <taxon>Pseudomonadati</taxon>
        <taxon>Pseudomonadota</taxon>
        <taxon>Alphaproteobacteria</taxon>
        <taxon>Hyphomicrobiales</taxon>
        <taxon>Rhodoblastaceae</taxon>
        <taxon>Rhodoblastus</taxon>
    </lineage>
</organism>
<feature type="binding site" evidence="12">
    <location>
        <position position="32"/>
    </location>
    <ligand>
        <name>[4Fe-4S] cluster</name>
        <dbReference type="ChEBI" id="CHEBI:49883"/>
        <label>1</label>
        <note>4Fe-4S-S-AdoMet</note>
    </ligand>
</feature>
<dbReference type="GO" id="GO:0061798">
    <property type="term" value="F:GTP 3',8'-cyclase activity"/>
    <property type="evidence" value="ECO:0007669"/>
    <property type="project" value="UniProtKB-UniRule"/>
</dbReference>
<dbReference type="GO" id="GO:0051539">
    <property type="term" value="F:4 iron, 4 sulfur cluster binding"/>
    <property type="evidence" value="ECO:0007669"/>
    <property type="project" value="UniProtKB-UniRule"/>
</dbReference>
<evidence type="ECO:0000259" key="13">
    <source>
        <dbReference type="PROSITE" id="PS51918"/>
    </source>
</evidence>
<evidence type="ECO:0000256" key="4">
    <source>
        <dbReference type="ARBA" id="ARBA00022723"/>
    </source>
</evidence>
<keyword evidence="10 12" id="KW-0456">Lyase</keyword>
<reference evidence="14 15" key="1">
    <citation type="submission" date="2019-11" db="EMBL/GenBank/DDBJ databases">
        <title>Whole-genome sequence of a Rhodoblastus acidophilus DSM 142.</title>
        <authorList>
            <person name="Kyndt J.A."/>
            <person name="Meyer T.E."/>
        </authorList>
    </citation>
    <scope>NUCLEOTIDE SEQUENCE [LARGE SCALE GENOMIC DNA]</scope>
    <source>
        <strain evidence="14 15">DSM 142</strain>
    </source>
</reference>
<dbReference type="CDD" id="cd01335">
    <property type="entry name" value="Radical_SAM"/>
    <property type="match status" value="1"/>
</dbReference>
<dbReference type="InterPro" id="IPR013785">
    <property type="entry name" value="Aldolase_TIM"/>
</dbReference>
<dbReference type="InterPro" id="IPR007197">
    <property type="entry name" value="rSAM"/>
</dbReference>
<evidence type="ECO:0000256" key="2">
    <source>
        <dbReference type="ARBA" id="ARBA00022485"/>
    </source>
</evidence>
<dbReference type="InterPro" id="IPR058240">
    <property type="entry name" value="rSAM_sf"/>
</dbReference>
<dbReference type="InterPro" id="IPR013483">
    <property type="entry name" value="MoaA"/>
</dbReference>
<evidence type="ECO:0000256" key="1">
    <source>
        <dbReference type="ARBA" id="ARBA00012167"/>
    </source>
</evidence>
<dbReference type="InterPro" id="IPR006638">
    <property type="entry name" value="Elp3/MiaA/NifB-like_rSAM"/>
</dbReference>